<feature type="region of interest" description="Disordered" evidence="2">
    <location>
        <begin position="328"/>
        <end position="409"/>
    </location>
</feature>
<dbReference type="InParanoid" id="A0A1E1KD73"/>
<feature type="compositionally biased region" description="Polar residues" evidence="2">
    <location>
        <begin position="90"/>
        <end position="123"/>
    </location>
</feature>
<keyword evidence="1" id="KW-0862">Zinc</keyword>
<evidence type="ECO:0000313" key="4">
    <source>
        <dbReference type="EMBL" id="CZS96007.1"/>
    </source>
</evidence>
<feature type="compositionally biased region" description="Low complexity" evidence="2">
    <location>
        <begin position="528"/>
        <end position="543"/>
    </location>
</feature>
<keyword evidence="1" id="KW-0863">Zinc-finger</keyword>
<dbReference type="STRING" id="914237.A0A1E1KD73"/>
<feature type="compositionally biased region" description="Polar residues" evidence="2">
    <location>
        <begin position="328"/>
        <end position="338"/>
    </location>
</feature>
<dbReference type="GO" id="GO:0005634">
    <property type="term" value="C:nucleus"/>
    <property type="evidence" value="ECO:0007669"/>
    <property type="project" value="TreeGrafter"/>
</dbReference>
<name>A0A1E1KD73_9HELO</name>
<protein>
    <submittedName>
        <fullName evidence="4">Related to 26S proteasome subunit RPN4</fullName>
    </submittedName>
</protein>
<organism evidence="4 5">
    <name type="scientific">Rhynchosporium graminicola</name>
    <dbReference type="NCBI Taxonomy" id="2792576"/>
    <lineage>
        <taxon>Eukaryota</taxon>
        <taxon>Fungi</taxon>
        <taxon>Dikarya</taxon>
        <taxon>Ascomycota</taxon>
        <taxon>Pezizomycotina</taxon>
        <taxon>Leotiomycetes</taxon>
        <taxon>Helotiales</taxon>
        <taxon>Ploettnerulaceae</taxon>
        <taxon>Rhynchosporium</taxon>
    </lineage>
</organism>
<feature type="domain" description="C2H2-type" evidence="3">
    <location>
        <begin position="611"/>
        <end position="647"/>
    </location>
</feature>
<dbReference type="PROSITE" id="PS00028">
    <property type="entry name" value="ZINC_FINGER_C2H2_1"/>
    <property type="match status" value="1"/>
</dbReference>
<evidence type="ECO:0000313" key="5">
    <source>
        <dbReference type="Proteomes" id="UP000178129"/>
    </source>
</evidence>
<feature type="region of interest" description="Disordered" evidence="2">
    <location>
        <begin position="507"/>
        <end position="554"/>
    </location>
</feature>
<proteinExistence type="predicted"/>
<feature type="region of interest" description="Disordered" evidence="2">
    <location>
        <begin position="90"/>
        <end position="149"/>
    </location>
</feature>
<feature type="compositionally biased region" description="Low complexity" evidence="2">
    <location>
        <begin position="132"/>
        <end position="144"/>
    </location>
</feature>
<feature type="region of interest" description="Disordered" evidence="2">
    <location>
        <begin position="436"/>
        <end position="490"/>
    </location>
</feature>
<reference evidence="5" key="1">
    <citation type="submission" date="2016-03" db="EMBL/GenBank/DDBJ databases">
        <authorList>
            <person name="Ploux O."/>
        </authorList>
    </citation>
    <scope>NUCLEOTIDE SEQUENCE [LARGE SCALE GENOMIC DNA]</scope>
    <source>
        <strain evidence="5">UK7</strain>
    </source>
</reference>
<dbReference type="GO" id="GO:0008270">
    <property type="term" value="F:zinc ion binding"/>
    <property type="evidence" value="ECO:0007669"/>
    <property type="project" value="UniProtKB-KW"/>
</dbReference>
<evidence type="ECO:0000259" key="3">
    <source>
        <dbReference type="PROSITE" id="PS50157"/>
    </source>
</evidence>
<feature type="compositionally biased region" description="Basic and acidic residues" evidence="2">
    <location>
        <begin position="395"/>
        <end position="409"/>
    </location>
</feature>
<dbReference type="PANTHER" id="PTHR46179">
    <property type="entry name" value="ZINC FINGER PROTEIN"/>
    <property type="match status" value="1"/>
</dbReference>
<dbReference type="GO" id="GO:0000502">
    <property type="term" value="C:proteasome complex"/>
    <property type="evidence" value="ECO:0007669"/>
    <property type="project" value="UniProtKB-KW"/>
</dbReference>
<keyword evidence="5" id="KW-1185">Reference proteome</keyword>
<keyword evidence="4" id="KW-0647">Proteasome</keyword>
<gene>
    <name evidence="4" type="ORF">RCO7_05095</name>
</gene>
<dbReference type="PROSITE" id="PS50157">
    <property type="entry name" value="ZINC_FINGER_C2H2_2"/>
    <property type="match status" value="2"/>
</dbReference>
<feature type="region of interest" description="Disordered" evidence="2">
    <location>
        <begin position="674"/>
        <end position="693"/>
    </location>
</feature>
<dbReference type="Gene3D" id="3.30.160.60">
    <property type="entry name" value="Classic Zinc Finger"/>
    <property type="match status" value="1"/>
</dbReference>
<evidence type="ECO:0000256" key="1">
    <source>
        <dbReference type="PROSITE-ProRule" id="PRU00042"/>
    </source>
</evidence>
<feature type="compositionally biased region" description="Polar residues" evidence="2">
    <location>
        <begin position="456"/>
        <end position="487"/>
    </location>
</feature>
<dbReference type="GO" id="GO:0006357">
    <property type="term" value="P:regulation of transcription by RNA polymerase II"/>
    <property type="evidence" value="ECO:0007669"/>
    <property type="project" value="TreeGrafter"/>
</dbReference>
<dbReference type="EMBL" id="FJUW01000012">
    <property type="protein sequence ID" value="CZS96007.1"/>
    <property type="molecule type" value="Genomic_DNA"/>
</dbReference>
<dbReference type="AlphaFoldDB" id="A0A1E1KD73"/>
<dbReference type="Pfam" id="PF00096">
    <property type="entry name" value="zf-C2H2"/>
    <property type="match status" value="1"/>
</dbReference>
<comment type="caution">
    <text evidence="4">The sequence shown here is derived from an EMBL/GenBank/DDBJ whole genome shotgun (WGS) entry which is preliminary data.</text>
</comment>
<feature type="domain" description="C2H2-type" evidence="3">
    <location>
        <begin position="559"/>
        <end position="589"/>
    </location>
</feature>
<keyword evidence="1" id="KW-0479">Metal-binding</keyword>
<dbReference type="SMART" id="SM00355">
    <property type="entry name" value="ZnF_C2H2"/>
    <property type="match status" value="3"/>
</dbReference>
<feature type="compositionally biased region" description="Polar residues" evidence="2">
    <location>
        <begin position="511"/>
        <end position="522"/>
    </location>
</feature>
<dbReference type="Proteomes" id="UP000178129">
    <property type="component" value="Unassembled WGS sequence"/>
</dbReference>
<dbReference type="InterPro" id="IPR051061">
    <property type="entry name" value="Zinc_finger_trans_reg"/>
</dbReference>
<dbReference type="PANTHER" id="PTHR46179:SF19">
    <property type="entry name" value="C2H2 FINGER DOMAIN TRANSCRIPTION FACTOR (EUROFUNG)-RELATED"/>
    <property type="match status" value="1"/>
</dbReference>
<evidence type="ECO:0000256" key="2">
    <source>
        <dbReference type="SAM" id="MobiDB-lite"/>
    </source>
</evidence>
<feature type="compositionally biased region" description="Polar residues" evidence="2">
    <location>
        <begin position="356"/>
        <end position="365"/>
    </location>
</feature>
<sequence length="693" mass="76714">MLLVLPNHRRQLYSQSIINIPSQQQQQQQQQQDHLPGSATSAAAAATLTNTSFSASGLHISTPQPHYYNNTTSSILCSLEEDQPLFDYQTQQQFPSSQSHPLMQSEHSNNSWLENGQLTPRSTTRAHHRESSLSSLGSAGPSSPYTANISNPQVVGDIYHEFNNYHHNSSKPLTPAHTPSQEHFLTPHYSSFYHNPAFAMSNDGLPKPTASSEMMAAPEFNHSGRPSMLSTGAHDSPSTPPLYEEDREKNGEVSRFDISLSEYLQHCDDLAYRNPVPKLDRTMTDVYNDELYNPNFTSAPSSTPAPAVILPPQDDVFSQRLQAANSQHLSANIQTPLTIPSRERSPFRQGSPLAPTGNSFGQQPPNVRFGTAQHLRQQQKAESDARALQQQLDRASSEHSTPKTISPKEVDLVYHENEEDADTPLFPAQQIPRQPSLYRQQQPTLAQDPSEDDNASQRSYGSMATTRRESSSAYPASSQTTQHQGSFNFVPPAVAGSVRQIPQQYPFVPNSRRQTSNLSNVSGEEFPSTLTSMESSSSEYADTSDLKKPTGTTADTGTYTCTYHGCTLRFDSPAKLQRHKREGHRNSATIGGGDEGGMTSAAQRNTQAGPHKCERINPSTGKPCNTIFSRPYDLTRHEDTIHNARKLKVHCPLCTEEKTFSRNDALTRHLRVVHPEHSDLSKSRRRAGGGLHD</sequence>
<feature type="region of interest" description="Disordered" evidence="2">
    <location>
        <begin position="219"/>
        <end position="248"/>
    </location>
</feature>
<accession>A0A1E1KD73</accession>
<feature type="compositionally biased region" description="Polar residues" evidence="2">
    <location>
        <begin position="436"/>
        <end position="447"/>
    </location>
</feature>
<dbReference type="InterPro" id="IPR013087">
    <property type="entry name" value="Znf_C2H2_type"/>
</dbReference>